<evidence type="ECO:0000256" key="1">
    <source>
        <dbReference type="SAM" id="Phobius"/>
    </source>
</evidence>
<sequence length="106" mass="12299">MNEFCILFDLAMAVIFFLIGLYFYKSDGKAANLLTGYNMKSIEERKKYDEKEMCKDYGKRMMLWAIPFLAGAVIDIGFPGKGMLIAWVIWAVMFVLLLIERHKREG</sequence>
<dbReference type="Proteomes" id="UP000473648">
    <property type="component" value="Unassembled WGS sequence"/>
</dbReference>
<comment type="caution">
    <text evidence="2">The sequence shown here is derived from an EMBL/GenBank/DDBJ whole genome shotgun (WGS) entry which is preliminary data.</text>
</comment>
<dbReference type="EMBL" id="VOGB01000003">
    <property type="protein sequence ID" value="MQM71961.1"/>
    <property type="molecule type" value="Genomic_DNA"/>
</dbReference>
<protein>
    <submittedName>
        <fullName evidence="2">DUF3784 domain-containing protein</fullName>
    </submittedName>
</protein>
<organism evidence="2 3">
    <name type="scientific">Candidatus Pseudoramibacter fermentans</name>
    <dbReference type="NCBI Taxonomy" id="2594427"/>
    <lineage>
        <taxon>Bacteria</taxon>
        <taxon>Bacillati</taxon>
        <taxon>Bacillota</taxon>
        <taxon>Clostridia</taxon>
        <taxon>Eubacteriales</taxon>
        <taxon>Eubacteriaceae</taxon>
        <taxon>Pseudoramibacter</taxon>
    </lineage>
</organism>
<dbReference type="InterPro" id="IPR017259">
    <property type="entry name" value="UCP037672"/>
</dbReference>
<gene>
    <name evidence="2" type="ORF">FRC53_00690</name>
</gene>
<name>A0A6L5GNU5_9FIRM</name>
<reference evidence="2" key="1">
    <citation type="journal article" date="2020" name="Appl. Environ. Microbiol.">
        <title>Medium-Chain Fatty Acid Synthesis by 'Candidatus Weimeria bifida' gen. nov., sp. nov., and 'Candidatus Pseudoramibacter fermentans' sp. nov.</title>
        <authorList>
            <person name="Scarborough M.J."/>
            <person name="Myers K.S."/>
            <person name="Donohue T.J."/>
            <person name="Noguera D.R."/>
        </authorList>
    </citation>
    <scope>NUCLEOTIDE SEQUENCE</scope>
    <source>
        <strain evidence="2">EUB1.1</strain>
    </source>
</reference>
<proteinExistence type="predicted"/>
<feature type="transmembrane region" description="Helical" evidence="1">
    <location>
        <begin position="61"/>
        <end position="78"/>
    </location>
</feature>
<accession>A0A6L5GNU5</accession>
<feature type="transmembrane region" description="Helical" evidence="1">
    <location>
        <begin position="84"/>
        <end position="100"/>
    </location>
</feature>
<keyword evidence="1" id="KW-0812">Transmembrane</keyword>
<dbReference type="Pfam" id="PF12650">
    <property type="entry name" value="DUF3784"/>
    <property type="match status" value="1"/>
</dbReference>
<keyword evidence="1" id="KW-0472">Membrane</keyword>
<feature type="transmembrane region" description="Helical" evidence="1">
    <location>
        <begin position="6"/>
        <end position="24"/>
    </location>
</feature>
<evidence type="ECO:0000313" key="2">
    <source>
        <dbReference type="EMBL" id="MQM71961.1"/>
    </source>
</evidence>
<keyword evidence="1" id="KW-1133">Transmembrane helix</keyword>
<keyword evidence="3" id="KW-1185">Reference proteome</keyword>
<evidence type="ECO:0000313" key="3">
    <source>
        <dbReference type="Proteomes" id="UP000473648"/>
    </source>
</evidence>
<dbReference type="AlphaFoldDB" id="A0A6L5GNU5"/>